<dbReference type="SUPFAM" id="SSF56801">
    <property type="entry name" value="Acetyl-CoA synthetase-like"/>
    <property type="match status" value="1"/>
</dbReference>
<keyword evidence="1 4" id="KW-0479">Metal-binding</keyword>
<feature type="active site" description="Proton acceptor" evidence="4">
    <location>
        <position position="591"/>
    </location>
</feature>
<dbReference type="InterPro" id="IPR036849">
    <property type="entry name" value="Enolase-like_C_sf"/>
</dbReference>
<evidence type="ECO:0000313" key="7">
    <source>
        <dbReference type="Proteomes" id="UP000077868"/>
    </source>
</evidence>
<dbReference type="Pfam" id="PF18374">
    <property type="entry name" value="Enolase_like_N"/>
    <property type="match status" value="1"/>
</dbReference>
<dbReference type="Pfam" id="PF13378">
    <property type="entry name" value="MR_MLE_C"/>
    <property type="match status" value="1"/>
</dbReference>
<dbReference type="Gene3D" id="3.30.300.30">
    <property type="match status" value="1"/>
</dbReference>
<dbReference type="UniPathway" id="UPA00079"/>
<dbReference type="AlphaFoldDB" id="A0A1A9GIA8"/>
<dbReference type="GO" id="GO:0016878">
    <property type="term" value="F:acid-thiol ligase activity"/>
    <property type="evidence" value="ECO:0007669"/>
    <property type="project" value="UniProtKB-ARBA"/>
</dbReference>
<feature type="domain" description="Mandelate racemase/muconate lactonizing enzyme C-terminal" evidence="5">
    <location>
        <begin position="464"/>
        <end position="563"/>
    </location>
</feature>
<keyword evidence="3 4" id="KW-0456">Lyase</keyword>
<dbReference type="Gene3D" id="3.20.20.120">
    <property type="entry name" value="Enolase-like C-terminal domain"/>
    <property type="match status" value="1"/>
</dbReference>
<dbReference type="HAMAP" id="MF_00470">
    <property type="entry name" value="MenC_1"/>
    <property type="match status" value="1"/>
</dbReference>
<comment type="pathway">
    <text evidence="4">Quinol/quinone metabolism; menaquinone biosynthesis.</text>
</comment>
<dbReference type="InterPro" id="IPR029065">
    <property type="entry name" value="Enolase_C-like"/>
</dbReference>
<dbReference type="NCBIfam" id="NF002782">
    <property type="entry name" value="PRK02901.1"/>
    <property type="match status" value="1"/>
</dbReference>
<evidence type="ECO:0000313" key="6">
    <source>
        <dbReference type="EMBL" id="ANH37241.1"/>
    </source>
</evidence>
<keyword evidence="6" id="KW-0436">Ligase</keyword>
<dbReference type="PANTHER" id="PTHR43767">
    <property type="entry name" value="LONG-CHAIN-FATTY-ACID--COA LIGASE"/>
    <property type="match status" value="1"/>
</dbReference>
<comment type="similarity">
    <text evidence="4">Belongs to the mandelate racemase/muconate lactonizing enzyme family. MenC type 1 subfamily.</text>
</comment>
<dbReference type="InterPro" id="IPR045851">
    <property type="entry name" value="AMP-bd_C_sf"/>
</dbReference>
<dbReference type="SFLD" id="SFLDG00180">
    <property type="entry name" value="muconate_cycloisomerase"/>
    <property type="match status" value="1"/>
</dbReference>
<dbReference type="InterPro" id="IPR000873">
    <property type="entry name" value="AMP-dep_synth/lig_dom"/>
</dbReference>
<comment type="pathway">
    <text evidence="4">Quinol/quinone metabolism; 1,4-dihydroxy-2-naphthoate biosynthesis; 1,4-dihydroxy-2-naphthoate from chorismate: step 4/7.</text>
</comment>
<evidence type="ECO:0000256" key="4">
    <source>
        <dbReference type="HAMAP-Rule" id="MF_00470"/>
    </source>
</evidence>
<protein>
    <recommendedName>
        <fullName evidence="4">o-succinylbenzoate synthase</fullName>
        <shortName evidence="4">OSB synthase</shortName>
        <shortName evidence="4">OSBS</shortName>
        <ecNumber evidence="4">4.2.1.113</ecNumber>
    </recommendedName>
    <alternativeName>
        <fullName evidence="4">4-(2'-carboxyphenyl)-4-oxybutyric acid synthase</fullName>
    </alternativeName>
    <alternativeName>
        <fullName evidence="4">o-succinylbenzoic acid synthase</fullName>
    </alternativeName>
</protein>
<evidence type="ECO:0000256" key="1">
    <source>
        <dbReference type="ARBA" id="ARBA00022723"/>
    </source>
</evidence>
<proteinExistence type="inferred from homology"/>
<organism evidence="6 7">
    <name type="scientific">Nocardioides dokdonensis FR1436</name>
    <dbReference type="NCBI Taxonomy" id="1300347"/>
    <lineage>
        <taxon>Bacteria</taxon>
        <taxon>Bacillati</taxon>
        <taxon>Actinomycetota</taxon>
        <taxon>Actinomycetes</taxon>
        <taxon>Propionibacteriales</taxon>
        <taxon>Nocardioidaceae</taxon>
        <taxon>Nocardioides</taxon>
    </lineage>
</organism>
<dbReference type="SMART" id="SM00922">
    <property type="entry name" value="MR_MLE"/>
    <property type="match status" value="1"/>
</dbReference>
<feature type="binding site" evidence="4">
    <location>
        <position position="567"/>
    </location>
    <ligand>
        <name>Mg(2+)</name>
        <dbReference type="ChEBI" id="CHEBI:18420"/>
    </ligand>
</feature>
<dbReference type="SFLD" id="SFLDS00001">
    <property type="entry name" value="Enolase"/>
    <property type="match status" value="1"/>
</dbReference>
<dbReference type="InterPro" id="IPR010196">
    <property type="entry name" value="OSB_synthase_MenC1"/>
</dbReference>
<dbReference type="GO" id="GO:0043748">
    <property type="term" value="F:O-succinylbenzoate synthase activity"/>
    <property type="evidence" value="ECO:0007669"/>
    <property type="project" value="UniProtKB-EC"/>
</dbReference>
<sequence>MVIEPTGSRQAVSALRAWLGSHEEPEPWVVETSGSTGRPKRVRLPRAAVLASVEASARRLGASGAWVLAVPAAYVAGVQVVCRSLVAGHEPVLLEEHGSLAAAVAALPAGVDGFVSLVPTQLHRMLGSGDDLDALRSFHTVLLGGGPIDPALRARAEAAGVRVVATYGSAETAGGCVYDGVPLDGVGLALGADGRIRLSGPTLFAGYEGEPGLTAETLVDGWFLTSDAGRLDEDGRLQVLGRLDDVVVTGGVNVPAPAVAARLRAHPGVEAAEVLGVPDDEWGHRLVAFVVASDPAPDDLAPVDLDDLRSWVGLAHPRSWAPRQLVLLPSVPLLANGKPDRVALRALVVPGQGAAVGDHSAPSGAVSMPLVTKRQRDVTDEASGIVESHVFAIPMRTRFRGITVREGLLLRGPGGWGEWSPFLEYDERVAEPWLRCAEEAAAGDWPAPLRSTVPVNVTVPALGAEDAYAIVRRGGCRTAKVKVAEPGQTLADDIARLEAVRAALDADGPGGQVRIDVNGLWDVDTAVASIPVLDRAAGGLEYVEQPVASVEDLALVRRRVGVPIAADESIRRAADPYRVRDLEAADIAVLKVQPLGGVRACLRIAEDIGLPVVVSSALESSVGIAAGVALAAALPELPYACGLATVQLLTDDVAEQPLLPVDGQLQVGRPAVSPAALARLDAAPDRVAHWQARLARVRGVREDQQRG</sequence>
<dbReference type="PATRIC" id="fig|1300347.3.peg.795"/>
<dbReference type="UniPathway" id="UPA01057">
    <property type="reaction ID" value="UER00165"/>
</dbReference>
<dbReference type="InterPro" id="IPR025110">
    <property type="entry name" value="AMP-bd_C"/>
</dbReference>
<dbReference type="Gene3D" id="3.40.50.12780">
    <property type="entry name" value="N-terminal domain of ligase-like"/>
    <property type="match status" value="1"/>
</dbReference>
<dbReference type="SUPFAM" id="SSF51604">
    <property type="entry name" value="Enolase C-terminal domain-like"/>
    <property type="match status" value="1"/>
</dbReference>
<dbReference type="CDD" id="cd03320">
    <property type="entry name" value="OSBS"/>
    <property type="match status" value="1"/>
</dbReference>
<reference evidence="6 7" key="1">
    <citation type="submission" date="2016-03" db="EMBL/GenBank/DDBJ databases">
        <title>Complete genome sequence of a soil Actinobacterium, Nocardioides dokdonensis FR1436.</title>
        <authorList>
            <person name="Kwon S.-K."/>
            <person name="Kim K."/>
            <person name="Kim J.F."/>
        </authorList>
    </citation>
    <scope>NUCLEOTIDE SEQUENCE [LARGE SCALE GENOMIC DNA]</scope>
    <source>
        <strain evidence="6 7">FR1436</strain>
    </source>
</reference>
<keyword evidence="7" id="KW-1185">Reference proteome</keyword>
<dbReference type="EMBL" id="CP015079">
    <property type="protein sequence ID" value="ANH37241.1"/>
    <property type="molecule type" value="Genomic_DNA"/>
</dbReference>
<comment type="function">
    <text evidence="4">Converts 2-succinyl-6-hydroxy-2,4-cyclohexadiene-1-carboxylate (SHCHC) to 2-succinylbenzoate (OSB).</text>
</comment>
<dbReference type="KEGG" id="ndk:I601_0795"/>
<evidence type="ECO:0000256" key="2">
    <source>
        <dbReference type="ARBA" id="ARBA00022842"/>
    </source>
</evidence>
<dbReference type="EC" id="4.2.1.113" evidence="4"/>
<name>A0A1A9GIA8_9ACTN</name>
<feature type="binding site" evidence="4">
    <location>
        <position position="516"/>
    </location>
    <ligand>
        <name>Mg(2+)</name>
        <dbReference type="ChEBI" id="CHEBI:18420"/>
    </ligand>
</feature>
<dbReference type="Pfam" id="PF13193">
    <property type="entry name" value="AMP-binding_C"/>
    <property type="match status" value="1"/>
</dbReference>
<dbReference type="GO" id="GO:0009234">
    <property type="term" value="P:menaquinone biosynthetic process"/>
    <property type="evidence" value="ECO:0007669"/>
    <property type="project" value="UniProtKB-UniRule"/>
</dbReference>
<dbReference type="Pfam" id="PF00501">
    <property type="entry name" value="AMP-binding"/>
    <property type="match status" value="1"/>
</dbReference>
<dbReference type="InterPro" id="IPR013342">
    <property type="entry name" value="Mandelate_racemase_C"/>
</dbReference>
<comment type="catalytic activity">
    <reaction evidence="4">
        <text>(1R,6R)-6-hydroxy-2-succinyl-cyclohexa-2,4-diene-1-carboxylate = 2-succinylbenzoate + H2O</text>
        <dbReference type="Rhea" id="RHEA:10196"/>
        <dbReference type="ChEBI" id="CHEBI:15377"/>
        <dbReference type="ChEBI" id="CHEBI:18325"/>
        <dbReference type="ChEBI" id="CHEBI:58689"/>
        <dbReference type="EC" id="4.2.1.113"/>
    </reaction>
</comment>
<dbReference type="SFLD" id="SFLDF00009">
    <property type="entry name" value="o-succinylbenzoate_synthase"/>
    <property type="match status" value="1"/>
</dbReference>
<dbReference type="PANTHER" id="PTHR43767:SF1">
    <property type="entry name" value="NONRIBOSOMAL PEPTIDE SYNTHASE PES1 (EUROFUNG)-RELATED"/>
    <property type="match status" value="1"/>
</dbReference>
<dbReference type="InterPro" id="IPR050237">
    <property type="entry name" value="ATP-dep_AMP-bd_enzyme"/>
</dbReference>
<dbReference type="STRING" id="1300347.I601_0795"/>
<accession>A0A1A9GIA8</accession>
<evidence type="ECO:0000256" key="3">
    <source>
        <dbReference type="ARBA" id="ARBA00023239"/>
    </source>
</evidence>
<dbReference type="GO" id="GO:0000287">
    <property type="term" value="F:magnesium ion binding"/>
    <property type="evidence" value="ECO:0007669"/>
    <property type="project" value="UniProtKB-UniRule"/>
</dbReference>
<gene>
    <name evidence="6" type="primary">fadK_1</name>
    <name evidence="4" type="synonym">menC</name>
    <name evidence="6" type="ORF">I601_0795</name>
</gene>
<comment type="cofactor">
    <cofactor evidence="4">
        <name>a divalent metal cation</name>
        <dbReference type="ChEBI" id="CHEBI:60240"/>
    </cofactor>
</comment>
<evidence type="ECO:0000259" key="5">
    <source>
        <dbReference type="SMART" id="SM00922"/>
    </source>
</evidence>
<keyword evidence="4" id="KW-0474">Menaquinone biosynthesis</keyword>
<feature type="binding site" evidence="4">
    <location>
        <position position="544"/>
    </location>
    <ligand>
        <name>Mg(2+)</name>
        <dbReference type="ChEBI" id="CHEBI:18420"/>
    </ligand>
</feature>
<dbReference type="Proteomes" id="UP000077868">
    <property type="component" value="Chromosome"/>
</dbReference>
<feature type="active site" description="Proton donor" evidence="4">
    <location>
        <position position="482"/>
    </location>
</feature>
<keyword evidence="2 4" id="KW-0460">Magnesium</keyword>
<dbReference type="InterPro" id="IPR042099">
    <property type="entry name" value="ANL_N_sf"/>
</dbReference>